<dbReference type="RefSeq" id="WP_345471190.1">
    <property type="nucleotide sequence ID" value="NZ_BAABHF010000043.1"/>
</dbReference>
<reference evidence="3" key="1">
    <citation type="journal article" date="2019" name="Int. J. Syst. Evol. Microbiol.">
        <title>The Global Catalogue of Microorganisms (GCM) 10K type strain sequencing project: providing services to taxonomists for standard genome sequencing and annotation.</title>
        <authorList>
            <consortium name="The Broad Institute Genomics Platform"/>
            <consortium name="The Broad Institute Genome Sequencing Center for Infectious Disease"/>
            <person name="Wu L."/>
            <person name="Ma J."/>
        </authorList>
    </citation>
    <scope>NUCLEOTIDE SEQUENCE [LARGE SCALE GENOMIC DNA]</scope>
    <source>
        <strain evidence="3">JCM 17933</strain>
    </source>
</reference>
<gene>
    <name evidence="2" type="ORF">GCM10023191_069880</name>
</gene>
<keyword evidence="3" id="KW-1185">Reference proteome</keyword>
<organism evidence="2 3">
    <name type="scientific">Actinoallomurus oryzae</name>
    <dbReference type="NCBI Taxonomy" id="502180"/>
    <lineage>
        <taxon>Bacteria</taxon>
        <taxon>Bacillati</taxon>
        <taxon>Actinomycetota</taxon>
        <taxon>Actinomycetes</taxon>
        <taxon>Streptosporangiales</taxon>
        <taxon>Thermomonosporaceae</taxon>
        <taxon>Actinoallomurus</taxon>
    </lineage>
</organism>
<dbReference type="Gene3D" id="1.20.120.330">
    <property type="entry name" value="Nucleotidyltransferases domain 2"/>
    <property type="match status" value="1"/>
</dbReference>
<dbReference type="EMBL" id="BAABHF010000043">
    <property type="protein sequence ID" value="GAA4509125.1"/>
    <property type="molecule type" value="Genomic_DNA"/>
</dbReference>
<proteinExistence type="predicted"/>
<sequence>MAGGASVSGAAHDAALLRVSKASKKTLDLFGEGVHLAAQTSRPIDDLRQQVCADRLDLASHFLAAGNKTLRTRPPEYRTSISRFYYSMYHAVRAVVYFAYGGDDHESHSVLPGKIPNDFIDAAIWQNALKDARAHRNAADYDPYPVDVASWRATAHSLAVEAPNLISLSRQYLKAKGCAYL</sequence>
<evidence type="ECO:0000313" key="2">
    <source>
        <dbReference type="EMBL" id="GAA4509125.1"/>
    </source>
</evidence>
<evidence type="ECO:0000313" key="3">
    <source>
        <dbReference type="Proteomes" id="UP001500503"/>
    </source>
</evidence>
<dbReference type="Pfam" id="PF05168">
    <property type="entry name" value="HEPN"/>
    <property type="match status" value="1"/>
</dbReference>
<dbReference type="InterPro" id="IPR007842">
    <property type="entry name" value="HEPN_dom"/>
</dbReference>
<feature type="domain" description="HEPN" evidence="1">
    <location>
        <begin position="56"/>
        <end position="147"/>
    </location>
</feature>
<name>A0ABP8QT74_9ACTN</name>
<accession>A0ABP8QT74</accession>
<comment type="caution">
    <text evidence="2">The sequence shown here is derived from an EMBL/GenBank/DDBJ whole genome shotgun (WGS) entry which is preliminary data.</text>
</comment>
<protein>
    <recommendedName>
        <fullName evidence="1">HEPN domain-containing protein</fullName>
    </recommendedName>
</protein>
<dbReference type="Proteomes" id="UP001500503">
    <property type="component" value="Unassembled WGS sequence"/>
</dbReference>
<evidence type="ECO:0000259" key="1">
    <source>
        <dbReference type="Pfam" id="PF05168"/>
    </source>
</evidence>